<organism evidence="2 3">
    <name type="scientific">Sphingomonas naasensis</name>
    <dbReference type="NCBI Taxonomy" id="1344951"/>
    <lineage>
        <taxon>Bacteria</taxon>
        <taxon>Pseudomonadati</taxon>
        <taxon>Pseudomonadota</taxon>
        <taxon>Alphaproteobacteria</taxon>
        <taxon>Sphingomonadales</taxon>
        <taxon>Sphingomonadaceae</taxon>
        <taxon>Sphingomonas</taxon>
    </lineage>
</organism>
<reference evidence="2 3" key="1">
    <citation type="submission" date="2019-04" db="EMBL/GenBank/DDBJ databases">
        <title>Sphingomonas psychrotolerans sp. nov., isolated from soil in the Tianshan Mountains, Xinjiang, China.</title>
        <authorList>
            <person name="Luo Y."/>
            <person name="Sheng H."/>
        </authorList>
    </citation>
    <scope>NUCLEOTIDE SEQUENCE [LARGE SCALE GENOMIC DNA]</scope>
    <source>
        <strain evidence="2 3">KIS18-15</strain>
    </source>
</reference>
<evidence type="ECO:0000313" key="2">
    <source>
        <dbReference type="EMBL" id="TGX45926.1"/>
    </source>
</evidence>
<keyword evidence="3" id="KW-1185">Reference proteome</keyword>
<dbReference type="RefSeq" id="WP_135982229.1">
    <property type="nucleotide sequence ID" value="NZ_JAASQM010000001.1"/>
</dbReference>
<dbReference type="OrthoDB" id="7569159at2"/>
<keyword evidence="1" id="KW-0175">Coiled coil</keyword>
<gene>
    <name evidence="2" type="ORF">E5A74_01765</name>
</gene>
<dbReference type="AlphaFoldDB" id="A0A4S1WWI2"/>
<dbReference type="Proteomes" id="UP000309848">
    <property type="component" value="Unassembled WGS sequence"/>
</dbReference>
<proteinExistence type="predicted"/>
<evidence type="ECO:0000256" key="1">
    <source>
        <dbReference type="SAM" id="Coils"/>
    </source>
</evidence>
<name>A0A4S1WWI2_9SPHN</name>
<feature type="coiled-coil region" evidence="1">
    <location>
        <begin position="57"/>
        <end position="84"/>
    </location>
</feature>
<sequence>MFDAAALAGGAGLDPAAMMQEFAAGDPRMAALMEMMQAQRVPPSNDVEAPDERDDLIAELSARLDAAEARLTKMTRIARQLHEAGRAGSQRLSRLAAALGACGLCWGEDPACLGCRGRGRPGMVRPDPQVRAELFGSQPPLREAAMHAH</sequence>
<dbReference type="EMBL" id="SRXU01000001">
    <property type="protein sequence ID" value="TGX45926.1"/>
    <property type="molecule type" value="Genomic_DNA"/>
</dbReference>
<comment type="caution">
    <text evidence="2">The sequence shown here is derived from an EMBL/GenBank/DDBJ whole genome shotgun (WGS) entry which is preliminary data.</text>
</comment>
<evidence type="ECO:0000313" key="3">
    <source>
        <dbReference type="Proteomes" id="UP000309848"/>
    </source>
</evidence>
<protein>
    <submittedName>
        <fullName evidence="2">Uncharacterized protein</fullName>
    </submittedName>
</protein>
<accession>A0A4S1WWI2</accession>